<sequence length="330" mass="35758">MSEQPSDQGRPDGRENQDPQDPQDHHDDRGGRDEPDDRDERRTTRWRIRSAALAGSARGLPEQVPLVGRALRQLFRVNLLDCATRLAAQAFLSALPALFVVAVFTPAAVRDGVVHSLRKELGLEGPASESLQQMLGSGHEQETGFGVVGALVTLLSATALSRAMQRVCERCWELPKAGTRVAAWRWLVWLLVWLVCLVFQTPVKDGFGLGAWLGVPLTFLLATALWWWTQHLLLGARVRWLPLLPGAVLCGVAVVGIGVASRVYLPGAMTRSIGQFGPFGVVFTGLSWLIVVFAGLTLAIALGRVVAEEEAVARLLGSRTAPGARGGPRF</sequence>
<comment type="subcellular location">
    <subcellularLocation>
        <location evidence="1">Cell membrane</location>
        <topology evidence="1">Multi-pass membrane protein</topology>
    </subcellularLocation>
</comment>
<feature type="region of interest" description="Disordered" evidence="6">
    <location>
        <begin position="1"/>
        <end position="45"/>
    </location>
</feature>
<gene>
    <name evidence="8" type="ORF">GCM10009639_53040</name>
</gene>
<dbReference type="InterPro" id="IPR017039">
    <property type="entry name" value="Virul_fac_BrkB"/>
</dbReference>
<keyword evidence="2" id="KW-1003">Cell membrane</keyword>
<evidence type="ECO:0000256" key="4">
    <source>
        <dbReference type="ARBA" id="ARBA00022989"/>
    </source>
</evidence>
<accession>A0ABN1YDH6</accession>
<feature type="compositionally biased region" description="Basic and acidic residues" evidence="6">
    <location>
        <begin position="9"/>
        <end position="43"/>
    </location>
</feature>
<evidence type="ECO:0000256" key="2">
    <source>
        <dbReference type="ARBA" id="ARBA00022475"/>
    </source>
</evidence>
<feature type="transmembrane region" description="Helical" evidence="7">
    <location>
        <begin position="240"/>
        <end position="265"/>
    </location>
</feature>
<proteinExistence type="predicted"/>
<feature type="transmembrane region" description="Helical" evidence="7">
    <location>
        <begin position="182"/>
        <end position="203"/>
    </location>
</feature>
<evidence type="ECO:0000313" key="9">
    <source>
        <dbReference type="Proteomes" id="UP001499863"/>
    </source>
</evidence>
<organism evidence="8 9">
    <name type="scientific">Kitasatospora putterlickiae</name>
    <dbReference type="NCBI Taxonomy" id="221725"/>
    <lineage>
        <taxon>Bacteria</taxon>
        <taxon>Bacillati</taxon>
        <taxon>Actinomycetota</taxon>
        <taxon>Actinomycetes</taxon>
        <taxon>Kitasatosporales</taxon>
        <taxon>Streptomycetaceae</taxon>
        <taxon>Kitasatospora</taxon>
    </lineage>
</organism>
<evidence type="ECO:0000256" key="1">
    <source>
        <dbReference type="ARBA" id="ARBA00004651"/>
    </source>
</evidence>
<evidence type="ECO:0000256" key="5">
    <source>
        <dbReference type="ARBA" id="ARBA00023136"/>
    </source>
</evidence>
<name>A0ABN1YDH6_9ACTN</name>
<evidence type="ECO:0000256" key="7">
    <source>
        <dbReference type="SAM" id="Phobius"/>
    </source>
</evidence>
<evidence type="ECO:0000313" key="8">
    <source>
        <dbReference type="EMBL" id="GAA1405783.1"/>
    </source>
</evidence>
<feature type="transmembrane region" description="Helical" evidence="7">
    <location>
        <begin position="143"/>
        <end position="161"/>
    </location>
</feature>
<keyword evidence="3 7" id="KW-0812">Transmembrane</keyword>
<evidence type="ECO:0000256" key="6">
    <source>
        <dbReference type="SAM" id="MobiDB-lite"/>
    </source>
</evidence>
<comment type="caution">
    <text evidence="8">The sequence shown here is derived from an EMBL/GenBank/DDBJ whole genome shotgun (WGS) entry which is preliminary data.</text>
</comment>
<feature type="transmembrane region" description="Helical" evidence="7">
    <location>
        <begin position="86"/>
        <end position="109"/>
    </location>
</feature>
<dbReference type="RefSeq" id="WP_344340787.1">
    <property type="nucleotide sequence ID" value="NZ_BAAAKJ010000299.1"/>
</dbReference>
<keyword evidence="9" id="KW-1185">Reference proteome</keyword>
<feature type="transmembrane region" description="Helical" evidence="7">
    <location>
        <begin position="209"/>
        <end position="228"/>
    </location>
</feature>
<keyword evidence="4 7" id="KW-1133">Transmembrane helix</keyword>
<protein>
    <submittedName>
        <fullName evidence="8">Uncharacterized protein</fullName>
    </submittedName>
</protein>
<dbReference type="EMBL" id="BAAAKJ010000299">
    <property type="protein sequence ID" value="GAA1405783.1"/>
    <property type="molecule type" value="Genomic_DNA"/>
</dbReference>
<dbReference type="Pfam" id="PF03631">
    <property type="entry name" value="Virul_fac_BrkB"/>
    <property type="match status" value="1"/>
</dbReference>
<evidence type="ECO:0000256" key="3">
    <source>
        <dbReference type="ARBA" id="ARBA00022692"/>
    </source>
</evidence>
<dbReference type="Proteomes" id="UP001499863">
    <property type="component" value="Unassembled WGS sequence"/>
</dbReference>
<keyword evidence="5 7" id="KW-0472">Membrane</keyword>
<reference evidence="8 9" key="1">
    <citation type="journal article" date="2019" name="Int. J. Syst. Evol. Microbiol.">
        <title>The Global Catalogue of Microorganisms (GCM) 10K type strain sequencing project: providing services to taxonomists for standard genome sequencing and annotation.</title>
        <authorList>
            <consortium name="The Broad Institute Genomics Platform"/>
            <consortium name="The Broad Institute Genome Sequencing Center for Infectious Disease"/>
            <person name="Wu L."/>
            <person name="Ma J."/>
        </authorList>
    </citation>
    <scope>NUCLEOTIDE SEQUENCE [LARGE SCALE GENOMIC DNA]</scope>
    <source>
        <strain evidence="8 9">JCM 12393</strain>
    </source>
</reference>
<feature type="transmembrane region" description="Helical" evidence="7">
    <location>
        <begin position="285"/>
        <end position="307"/>
    </location>
</feature>